<evidence type="ECO:0000313" key="3">
    <source>
        <dbReference type="Proteomes" id="UP000261420"/>
    </source>
</evidence>
<reference evidence="2" key="2">
    <citation type="submission" date="2025-09" db="UniProtKB">
        <authorList>
            <consortium name="Ensembl"/>
        </authorList>
    </citation>
    <scope>IDENTIFICATION</scope>
</reference>
<feature type="compositionally biased region" description="Basic and acidic residues" evidence="1">
    <location>
        <begin position="306"/>
        <end position="319"/>
    </location>
</feature>
<reference evidence="2" key="1">
    <citation type="submission" date="2025-08" db="UniProtKB">
        <authorList>
            <consortium name="Ensembl"/>
        </authorList>
    </citation>
    <scope>IDENTIFICATION</scope>
</reference>
<dbReference type="PANTHER" id="PTHR46850">
    <property type="entry name" value="CHROMODOMAIN-HELICASE-DNA-BINDING PROTEIN 9"/>
    <property type="match status" value="1"/>
</dbReference>
<evidence type="ECO:0000256" key="1">
    <source>
        <dbReference type="SAM" id="MobiDB-lite"/>
    </source>
</evidence>
<feature type="region of interest" description="Disordered" evidence="1">
    <location>
        <begin position="16"/>
        <end position="48"/>
    </location>
</feature>
<dbReference type="STRING" id="41447.ENSSDUP00000007711"/>
<dbReference type="GeneTree" id="ENSGT01040000241001"/>
<proteinExistence type="predicted"/>
<organism evidence="2 3">
    <name type="scientific">Seriola dumerili</name>
    <name type="common">Greater amberjack</name>
    <name type="synonym">Caranx dumerili</name>
    <dbReference type="NCBI Taxonomy" id="41447"/>
    <lineage>
        <taxon>Eukaryota</taxon>
        <taxon>Metazoa</taxon>
        <taxon>Chordata</taxon>
        <taxon>Craniata</taxon>
        <taxon>Vertebrata</taxon>
        <taxon>Euteleostomi</taxon>
        <taxon>Actinopterygii</taxon>
        <taxon>Neopterygii</taxon>
        <taxon>Teleostei</taxon>
        <taxon>Neoteleostei</taxon>
        <taxon>Acanthomorphata</taxon>
        <taxon>Carangaria</taxon>
        <taxon>Carangiformes</taxon>
        <taxon>Carangidae</taxon>
        <taxon>Seriola</taxon>
    </lineage>
</organism>
<dbReference type="PANTHER" id="PTHR46850:SF1">
    <property type="entry name" value="CHROMODOMAIN-HELICASE-DNA-BINDING PROTEIN 9"/>
    <property type="match status" value="1"/>
</dbReference>
<accession>A0A3B4TN75</accession>
<dbReference type="Ensembl" id="ENSSDUT00000007851.1">
    <property type="protein sequence ID" value="ENSSDUP00000007711.1"/>
    <property type="gene ID" value="ENSSDUG00000005648.1"/>
</dbReference>
<dbReference type="InterPro" id="IPR051493">
    <property type="entry name" value="CHD"/>
</dbReference>
<feature type="compositionally biased region" description="Basic and acidic residues" evidence="1">
    <location>
        <begin position="203"/>
        <end position="217"/>
    </location>
</feature>
<sequence>MNIFGFLPEGKFSRILTEPVNRDPGSRRRGRRPRSEMPKPLLSVSDSASSGLGPPLFMNGGLIGSMDSMVAMQNLRGGIPGIPISGIMAAGFPHGFPAAVQAGGAGASAEDAKNGLSMLPMMLHGIPHPHGVTTTTAPSTSAHLGASAGSHLTFNPFLIPGMSHGLLYPHMFLPHGGIMALPAMPPGAIDGSPGSPKRRRKRGREEGEREEEREKVAMGELEERESTVKASVSSHLASSLSPSIPSTSAPDPAPPPTEEPQTGQGDGEDGPSEPQEPDSHNHPEGAATEESEDRLEETGGEAAAEQEEKQETEEQRQVEGEEETA</sequence>
<evidence type="ECO:0008006" key="4">
    <source>
        <dbReference type="Google" id="ProtNLM"/>
    </source>
</evidence>
<keyword evidence="3" id="KW-1185">Reference proteome</keyword>
<feature type="compositionally biased region" description="Low complexity" evidence="1">
    <location>
        <begin position="230"/>
        <end position="250"/>
    </location>
</feature>
<feature type="compositionally biased region" description="Acidic residues" evidence="1">
    <location>
        <begin position="287"/>
        <end position="305"/>
    </location>
</feature>
<feature type="region of interest" description="Disordered" evidence="1">
    <location>
        <begin position="184"/>
        <end position="325"/>
    </location>
</feature>
<dbReference type="AlphaFoldDB" id="A0A3B4TN75"/>
<evidence type="ECO:0000313" key="2">
    <source>
        <dbReference type="Ensembl" id="ENSSDUP00000007711.1"/>
    </source>
</evidence>
<name>A0A3B4TN75_SERDU</name>
<protein>
    <recommendedName>
        <fullName evidence="4">Chromodomain helicase DNA binding protein 7</fullName>
    </recommendedName>
</protein>
<dbReference type="Proteomes" id="UP000261420">
    <property type="component" value="Unplaced"/>
</dbReference>
<dbReference type="OMA" id="DSHNHPE"/>